<dbReference type="CDD" id="cd14785">
    <property type="entry name" value="V-ATPase_C"/>
    <property type="match status" value="1"/>
</dbReference>
<dbReference type="Pfam" id="PF03061">
    <property type="entry name" value="4HBT"/>
    <property type="match status" value="1"/>
</dbReference>
<keyword evidence="4 6" id="KW-0406">Ion transport</keyword>
<comment type="function">
    <text evidence="5">Subunit of the V1 complex of vacuolar(H+)-ATPase (V-ATPase), a multisubunit enzyme composed of a peripheral complex (V1) that hydrolyzes ATP and a membrane integral complex (V0) that translocates protons. V-ATPase is responsible for acidifying and maintaining the pH of intracellular compartments. Subunit C is necessary for the assembly of the catalytic sector of the enzyme and is likely to have a specific function in its catalytic activity. Reversibly leaves the enzyme after glucose depletion, causing the catalytic subcomplex V1 to detach from the V0 section.</text>
</comment>
<evidence type="ECO:0000256" key="5">
    <source>
        <dbReference type="ARBA" id="ARBA00053565"/>
    </source>
</evidence>
<comment type="subunit">
    <text evidence="6">V-ATPase is a heteromultimeric enzyme composed of a peripheral catalytic V1 complex (components A to H) attached to an integral membrane V0 proton pore complex.</text>
</comment>
<evidence type="ECO:0000313" key="10">
    <source>
        <dbReference type="Proteomes" id="UP000192927"/>
    </source>
</evidence>
<dbReference type="Gene3D" id="3.30.70.100">
    <property type="match status" value="1"/>
</dbReference>
<dbReference type="SUPFAM" id="SSF118203">
    <property type="entry name" value="Vacuolar ATP synthase subunit C"/>
    <property type="match status" value="1"/>
</dbReference>
<dbReference type="GO" id="GO:0000221">
    <property type="term" value="C:vacuolar proton-transporting V-type ATPase, V1 domain"/>
    <property type="evidence" value="ECO:0007669"/>
    <property type="project" value="TreeGrafter"/>
</dbReference>
<proteinExistence type="inferred from homology"/>
<dbReference type="Gene3D" id="1.20.1460.10">
    <property type="entry name" value="subunit c (vma5p) of the yeast v-atpase, domain 2"/>
    <property type="match status" value="1"/>
</dbReference>
<sequence length="687" mass="75533">MPPAHYVPSMLLRPSLAGQHAIARVCSRPLRAGASPLLWTSPSRRLYSAASATAVPSAAGRSKVGRFLSFCALSIFFTTAGFIMATAPAIPAINGLITPPSDEETLTMYEPVDEECAEVDTFIRNHPLSRSLRENPDFTESRPHMKIPEALKSHNFTGGTLSGPGRIVVPPYQFSEKGGKSMVGIYYLGTDLCGHAGIVHGGLLATLLDEGLARCCFPALPNKIGMTATLTVNYRKPAPAGAFVVLRAKTTKVEGRKAWVEGHIETLVGEGEEPVVLVEASALFVEPKQAAPNMSKGARYILVSLPTSIAPSNSHDEALTALRSTVTTDYGTVFPFSIPEFKIGTLDALVQQADELAKLDTACEAVVGKVGDTLKTILEGDEEKMAQQKMVNDRPAEQYLKTFRWNKVKYRADRSLAELIDMLQKEIGSIDNDVRSKYNQYNQAKTTLTTLQRKQDGNLSTKSLTSIVPPSLLILDSEYLETHLLAIPHPLQKEFLKTYETLTPMTVPRSAQPIASDAEYALYAVTTFKKHSADFVHKCREQKWTPRDYKYKEGGHEEERKEVERAGREERKLWGEALRLGGAGWADAVMAWVHVLALRVFVETVLRYGLPLDFVCGLVKTTPKLAKKARFSLDTSYSYLGGNAFGRDKKGRVTRDDQAMSADMQAVGQGGEGNDYAPYVCYEFEIN</sequence>
<evidence type="ECO:0000313" key="9">
    <source>
        <dbReference type="EMBL" id="SLM38674.1"/>
    </source>
</evidence>
<keyword evidence="2 6" id="KW-0813">Transport</keyword>
<dbReference type="CDD" id="cd03443">
    <property type="entry name" value="PaaI_thioesterase"/>
    <property type="match status" value="1"/>
</dbReference>
<dbReference type="InterPro" id="IPR029069">
    <property type="entry name" value="HotDog_dom_sf"/>
</dbReference>
<dbReference type="InterPro" id="IPR004907">
    <property type="entry name" value="ATPase_V1-cplx_csu"/>
</dbReference>
<dbReference type="SUPFAM" id="SSF54637">
    <property type="entry name" value="Thioesterase/thiol ester dehydrase-isomerase"/>
    <property type="match status" value="1"/>
</dbReference>
<dbReference type="InterPro" id="IPR036132">
    <property type="entry name" value="Vac_ATP_synth_c_sf"/>
</dbReference>
<evidence type="ECO:0000256" key="3">
    <source>
        <dbReference type="ARBA" id="ARBA00022781"/>
    </source>
</evidence>
<feature type="transmembrane region" description="Helical" evidence="7">
    <location>
        <begin position="67"/>
        <end position="90"/>
    </location>
</feature>
<dbReference type="Gene3D" id="3.10.129.10">
    <property type="entry name" value="Hotdog Thioesterase"/>
    <property type="match status" value="1"/>
</dbReference>
<dbReference type="Proteomes" id="UP000192927">
    <property type="component" value="Unassembled WGS sequence"/>
</dbReference>
<feature type="domain" description="Thioesterase" evidence="8">
    <location>
        <begin position="197"/>
        <end position="265"/>
    </location>
</feature>
<dbReference type="PANTHER" id="PTHR10137:SF0">
    <property type="entry name" value="V-TYPE PROTON ATPASE SUBUNIT C"/>
    <property type="match status" value="1"/>
</dbReference>
<dbReference type="FunFam" id="3.30.70.100:FF:000002">
    <property type="entry name" value="V-type proton ATPase subunit C"/>
    <property type="match status" value="1"/>
</dbReference>
<keyword evidence="10" id="KW-1185">Reference proteome</keyword>
<dbReference type="Pfam" id="PF03223">
    <property type="entry name" value="V-ATPase_C"/>
    <property type="match status" value="1"/>
</dbReference>
<evidence type="ECO:0000256" key="2">
    <source>
        <dbReference type="ARBA" id="ARBA00022448"/>
    </source>
</evidence>
<dbReference type="AlphaFoldDB" id="A0A1W5D6C3"/>
<evidence type="ECO:0000256" key="4">
    <source>
        <dbReference type="ARBA" id="ARBA00023065"/>
    </source>
</evidence>
<keyword evidence="7" id="KW-0472">Membrane</keyword>
<evidence type="ECO:0000256" key="6">
    <source>
        <dbReference type="RuleBase" id="RU364010"/>
    </source>
</evidence>
<comment type="similarity">
    <text evidence="1 6">Belongs to the V-ATPase C subunit family.</text>
</comment>
<accession>A0A1W5D6C3</accession>
<dbReference type="InterPro" id="IPR006683">
    <property type="entry name" value="Thioestr_dom"/>
</dbReference>
<comment type="function">
    <text evidence="6">Subunit of the V1 complex of vacuolar(H+)-ATPase (V-ATPase), a multisubunit enzyme composed of a peripheral complex (V1) that hydrolyzes ATP and a membrane integral complex (V0) that translocates protons. V-ATPase is responsible for acidifying and maintaining the pH of intracellular compartments and in some cell types, is targeted to the plasma membrane, where it is responsible for acidifying the extracellular environment. Subunit C is necessary for the assembly of the catalytic sector of the enzyme and is likely to have a specific function in its catalytic activity.</text>
</comment>
<protein>
    <recommendedName>
        <fullName evidence="6">V-type proton ATPase subunit C</fullName>
    </recommendedName>
</protein>
<dbReference type="PANTHER" id="PTHR10137">
    <property type="entry name" value="V-TYPE PROTON ATPASE SUBUNIT C"/>
    <property type="match status" value="1"/>
</dbReference>
<evidence type="ECO:0000256" key="1">
    <source>
        <dbReference type="ARBA" id="ARBA00006138"/>
    </source>
</evidence>
<keyword evidence="3 6" id="KW-0375">Hydrogen ion transport</keyword>
<evidence type="ECO:0000256" key="7">
    <source>
        <dbReference type="SAM" id="Phobius"/>
    </source>
</evidence>
<evidence type="ECO:0000259" key="8">
    <source>
        <dbReference type="Pfam" id="PF03061"/>
    </source>
</evidence>
<name>A0A1W5D6C3_9LECA</name>
<dbReference type="Gene3D" id="3.30.70.1180">
    <property type="entry name" value="Vacuolar atp synthase subunit c, domain 1"/>
    <property type="match status" value="1"/>
</dbReference>
<dbReference type="GO" id="GO:0046961">
    <property type="term" value="F:proton-transporting ATPase activity, rotational mechanism"/>
    <property type="evidence" value="ECO:0007669"/>
    <property type="project" value="InterPro"/>
</dbReference>
<keyword evidence="7" id="KW-0812">Transmembrane</keyword>
<organism evidence="9 10">
    <name type="scientific">Lasallia pustulata</name>
    <dbReference type="NCBI Taxonomy" id="136370"/>
    <lineage>
        <taxon>Eukaryota</taxon>
        <taxon>Fungi</taxon>
        <taxon>Dikarya</taxon>
        <taxon>Ascomycota</taxon>
        <taxon>Pezizomycotina</taxon>
        <taxon>Lecanoromycetes</taxon>
        <taxon>OSLEUM clade</taxon>
        <taxon>Umbilicariomycetidae</taxon>
        <taxon>Umbilicariales</taxon>
        <taxon>Umbilicariaceae</taxon>
        <taxon>Lasallia</taxon>
    </lineage>
</organism>
<keyword evidence="7" id="KW-1133">Transmembrane helix</keyword>
<reference evidence="10" key="1">
    <citation type="submission" date="2017-03" db="EMBL/GenBank/DDBJ databases">
        <authorList>
            <person name="Sharma R."/>
            <person name="Thines M."/>
        </authorList>
    </citation>
    <scope>NUCLEOTIDE SEQUENCE [LARGE SCALE GENOMIC DNA]</scope>
</reference>
<dbReference type="EMBL" id="FWEW01002652">
    <property type="protein sequence ID" value="SLM38674.1"/>
    <property type="molecule type" value="Genomic_DNA"/>
</dbReference>